<dbReference type="PANTHER" id="PTHR10099:SF1">
    <property type="entry name" value="PHOSPHORIBOSYLFORMYLGLYCINAMIDINE SYNTHASE"/>
    <property type="match status" value="1"/>
</dbReference>
<comment type="caution">
    <text evidence="2">The sequence shown here is derived from an EMBL/GenBank/DDBJ whole genome shotgun (WGS) entry which is preliminary data.</text>
</comment>
<dbReference type="GO" id="GO:0005737">
    <property type="term" value="C:cytoplasm"/>
    <property type="evidence" value="ECO:0007669"/>
    <property type="project" value="TreeGrafter"/>
</dbReference>
<evidence type="ECO:0000259" key="1">
    <source>
        <dbReference type="Pfam" id="PF02769"/>
    </source>
</evidence>
<dbReference type="AlphaFoldDB" id="A0A2T6ZQ96"/>
<dbReference type="STRING" id="42251.A0A2T6ZQ96"/>
<reference evidence="2 3" key="1">
    <citation type="submission" date="2017-04" db="EMBL/GenBank/DDBJ databases">
        <title>Draft genome sequence of Tuber borchii Vittad., a whitish edible truffle.</title>
        <authorList>
            <consortium name="DOE Joint Genome Institute"/>
            <person name="Murat C."/>
            <person name="Kuo A."/>
            <person name="Barry K.W."/>
            <person name="Clum A."/>
            <person name="Dockter R.B."/>
            <person name="Fauchery L."/>
            <person name="Iotti M."/>
            <person name="Kohler A."/>
            <person name="Labutti K."/>
            <person name="Lindquist E.A."/>
            <person name="Lipzen A."/>
            <person name="Ohm R.A."/>
            <person name="Wang M."/>
            <person name="Grigoriev I.V."/>
            <person name="Zambonelli A."/>
            <person name="Martin F.M."/>
        </authorList>
    </citation>
    <scope>NUCLEOTIDE SEQUENCE [LARGE SCALE GENOMIC DNA]</scope>
    <source>
        <strain evidence="2 3">Tbo3840</strain>
    </source>
</reference>
<dbReference type="GO" id="GO:0004642">
    <property type="term" value="F:phosphoribosylformylglycinamidine synthase activity"/>
    <property type="evidence" value="ECO:0007669"/>
    <property type="project" value="TreeGrafter"/>
</dbReference>
<dbReference type="InterPro" id="IPR010918">
    <property type="entry name" value="PurM-like_C_dom"/>
</dbReference>
<gene>
    <name evidence="2" type="ORF">B9Z19DRAFT_1127975</name>
</gene>
<dbReference type="Proteomes" id="UP000244722">
    <property type="component" value="Unassembled WGS sequence"/>
</dbReference>
<dbReference type="EMBL" id="NESQ01000145">
    <property type="protein sequence ID" value="PUU77660.1"/>
    <property type="molecule type" value="Genomic_DNA"/>
</dbReference>
<evidence type="ECO:0000313" key="3">
    <source>
        <dbReference type="Proteomes" id="UP000244722"/>
    </source>
</evidence>
<proteinExistence type="predicted"/>
<dbReference type="GO" id="GO:0006164">
    <property type="term" value="P:purine nucleotide biosynthetic process"/>
    <property type="evidence" value="ECO:0007669"/>
    <property type="project" value="TreeGrafter"/>
</dbReference>
<sequence length="122" mass="13308">MVIDSSVALGEHNPIRSIHSVSASGLSNSLPELVHDAGLGATFALREVESADKGMSPLEIWGCEAQGRYVMAVSEPGLKTFVAIDERERCWDSKEYPKIIDLPMSTLFGKPPKMHKNVTARV</sequence>
<dbReference type="SUPFAM" id="SSF56042">
    <property type="entry name" value="PurM C-terminal domain-like"/>
    <property type="match status" value="1"/>
</dbReference>
<evidence type="ECO:0000313" key="2">
    <source>
        <dbReference type="EMBL" id="PUU77660.1"/>
    </source>
</evidence>
<name>A0A2T6ZQ96_TUBBO</name>
<dbReference type="PANTHER" id="PTHR10099">
    <property type="entry name" value="PHOSPHORIBOSYLFORMYLGLYCINAMIDINE SYNTHASE"/>
    <property type="match status" value="1"/>
</dbReference>
<dbReference type="Gene3D" id="3.90.650.10">
    <property type="entry name" value="PurM-like C-terminal domain"/>
    <property type="match status" value="1"/>
</dbReference>
<accession>A0A2T6ZQ96</accession>
<protein>
    <submittedName>
        <fullName evidence="2">AIR synthase-related protein</fullName>
    </submittedName>
</protein>
<feature type="domain" description="PurM-like C-terminal" evidence="1">
    <location>
        <begin position="8"/>
        <end position="90"/>
    </location>
</feature>
<dbReference type="Pfam" id="PF02769">
    <property type="entry name" value="AIRS_C"/>
    <property type="match status" value="1"/>
</dbReference>
<keyword evidence="3" id="KW-1185">Reference proteome</keyword>
<organism evidence="2 3">
    <name type="scientific">Tuber borchii</name>
    <name type="common">White truffle</name>
    <dbReference type="NCBI Taxonomy" id="42251"/>
    <lineage>
        <taxon>Eukaryota</taxon>
        <taxon>Fungi</taxon>
        <taxon>Dikarya</taxon>
        <taxon>Ascomycota</taxon>
        <taxon>Pezizomycotina</taxon>
        <taxon>Pezizomycetes</taxon>
        <taxon>Pezizales</taxon>
        <taxon>Tuberaceae</taxon>
        <taxon>Tuber</taxon>
    </lineage>
</organism>
<dbReference type="InterPro" id="IPR036676">
    <property type="entry name" value="PurM-like_C_sf"/>
</dbReference>
<dbReference type="OrthoDB" id="6666987at2759"/>